<name>A0AAN9N2M9_PHACN</name>
<dbReference type="Pfam" id="PF00575">
    <property type="entry name" value="S1"/>
    <property type="match status" value="1"/>
</dbReference>
<dbReference type="SUPFAM" id="SSF50249">
    <property type="entry name" value="Nucleic acid-binding proteins"/>
    <property type="match status" value="3"/>
</dbReference>
<dbReference type="SMART" id="SM00316">
    <property type="entry name" value="S1"/>
    <property type="match status" value="2"/>
</dbReference>
<dbReference type="PROSITE" id="PS50126">
    <property type="entry name" value="S1"/>
    <property type="match status" value="2"/>
</dbReference>
<dbReference type="InterPro" id="IPR012340">
    <property type="entry name" value="NA-bd_OB-fold"/>
</dbReference>
<dbReference type="AlphaFoldDB" id="A0AAN9N2M9"/>
<dbReference type="CDD" id="cd04465">
    <property type="entry name" value="S1_RPS1_repeat_ec2_hs2"/>
    <property type="match status" value="1"/>
</dbReference>
<dbReference type="Gene3D" id="2.40.50.140">
    <property type="entry name" value="Nucleic acid-binding proteins"/>
    <property type="match status" value="2"/>
</dbReference>
<feature type="domain" description="S1 motif" evidence="2">
    <location>
        <begin position="367"/>
        <end position="436"/>
    </location>
</feature>
<proteinExistence type="predicted"/>
<evidence type="ECO:0000313" key="4">
    <source>
        <dbReference type="Proteomes" id="UP001374584"/>
    </source>
</evidence>
<accession>A0AAN9N2M9</accession>
<dbReference type="PANTHER" id="PTHR15838">
    <property type="entry name" value="NUCLEOLAR PROTEIN OF 40 KDA"/>
    <property type="match status" value="1"/>
</dbReference>
<comment type="caution">
    <text evidence="3">The sequence shown here is derived from an EMBL/GenBank/DDBJ whole genome shotgun (WGS) entry which is preliminary data.</text>
</comment>
<dbReference type="GO" id="GO:0003723">
    <property type="term" value="F:RNA binding"/>
    <property type="evidence" value="ECO:0007669"/>
    <property type="project" value="TreeGrafter"/>
</dbReference>
<dbReference type="PANTHER" id="PTHR15838:SF3">
    <property type="entry name" value="PROTEIN PIGMENT DEFECTIVE 338, CHLOROPLASTIC"/>
    <property type="match status" value="1"/>
</dbReference>
<keyword evidence="4" id="KW-1185">Reference proteome</keyword>
<protein>
    <recommendedName>
        <fullName evidence="2">S1 motif domain-containing protein</fullName>
    </recommendedName>
</protein>
<evidence type="ECO:0000313" key="3">
    <source>
        <dbReference type="EMBL" id="KAK7364511.1"/>
    </source>
</evidence>
<dbReference type="GO" id="GO:0043489">
    <property type="term" value="P:RNA stabilization"/>
    <property type="evidence" value="ECO:0007669"/>
    <property type="project" value="TreeGrafter"/>
</dbReference>
<sequence>MTLVLCSCKSLLLPNSSLPLNHVRNLLRNKQYANPVKPQSPKFCPFANKFTILGATHVPLCSMNEEFVIDDRIQEFETLELLDKPSLVSIRNGSSSEIDVHREKVSTEEEALALTPFEKFLKGGDSVVEEKEDGGVLEGSKGIDDVGDESGEDKKGCAEYYEPKPGDFVVGVVVSGNENKLNVNVGSDLLGTMLTKEVLPLYNKEMEQLLCDVNKAEENFMFEGRMGIVKNDDAMNGGPVPGGTVVEIGTILFAEVLGRTLAGRPLLSTRRLFRRIAWHRLRQIKQLGEPVQVRITEWNTKGLLTRIEGLRAFLPKAELMKRVNRFSELKENIGHCMHVQIIQVDEADNSLIISEREAWEKLYLREGTVLEGTVRKILPYGAQIRIGETNRSGLLHVSDITRSRIPSITDILSVDEKVKVLVVKSRTPDKISLSIADLESEPGQFLSNKERVFLEADMMAKKYREKLHPAFISQQPESLRKSVLPFENEALYANWKWFKFER</sequence>
<reference evidence="3 4" key="1">
    <citation type="submission" date="2024-01" db="EMBL/GenBank/DDBJ databases">
        <title>The genomes of 5 underutilized Papilionoideae crops provide insights into root nodulation and disease resistanc.</title>
        <authorList>
            <person name="Jiang F."/>
        </authorList>
    </citation>
    <scope>NUCLEOTIDE SEQUENCE [LARGE SCALE GENOMIC DNA]</scope>
    <source>
        <strain evidence="3">JINMINGXINNONG_FW02</strain>
        <tissue evidence="3">Leaves</tissue>
    </source>
</reference>
<evidence type="ECO:0000256" key="1">
    <source>
        <dbReference type="SAM" id="MobiDB-lite"/>
    </source>
</evidence>
<dbReference type="Proteomes" id="UP001374584">
    <property type="component" value="Unassembled WGS sequence"/>
</dbReference>
<feature type="region of interest" description="Disordered" evidence="1">
    <location>
        <begin position="131"/>
        <end position="155"/>
    </location>
</feature>
<evidence type="ECO:0000259" key="2">
    <source>
        <dbReference type="PROSITE" id="PS50126"/>
    </source>
</evidence>
<dbReference type="InterPro" id="IPR003029">
    <property type="entry name" value="S1_domain"/>
</dbReference>
<dbReference type="EMBL" id="JAYMYR010000005">
    <property type="protein sequence ID" value="KAK7364511.1"/>
    <property type="molecule type" value="Genomic_DNA"/>
</dbReference>
<feature type="domain" description="S1 motif" evidence="2">
    <location>
        <begin position="288"/>
        <end position="356"/>
    </location>
</feature>
<organism evidence="3 4">
    <name type="scientific">Phaseolus coccineus</name>
    <name type="common">Scarlet runner bean</name>
    <name type="synonym">Phaseolus multiflorus</name>
    <dbReference type="NCBI Taxonomy" id="3886"/>
    <lineage>
        <taxon>Eukaryota</taxon>
        <taxon>Viridiplantae</taxon>
        <taxon>Streptophyta</taxon>
        <taxon>Embryophyta</taxon>
        <taxon>Tracheophyta</taxon>
        <taxon>Spermatophyta</taxon>
        <taxon>Magnoliopsida</taxon>
        <taxon>eudicotyledons</taxon>
        <taxon>Gunneridae</taxon>
        <taxon>Pentapetalae</taxon>
        <taxon>rosids</taxon>
        <taxon>fabids</taxon>
        <taxon>Fabales</taxon>
        <taxon>Fabaceae</taxon>
        <taxon>Papilionoideae</taxon>
        <taxon>50 kb inversion clade</taxon>
        <taxon>NPAAA clade</taxon>
        <taxon>indigoferoid/millettioid clade</taxon>
        <taxon>Phaseoleae</taxon>
        <taxon>Phaseolus</taxon>
    </lineage>
</organism>
<gene>
    <name evidence="3" type="ORF">VNO80_13232</name>
</gene>